<evidence type="ECO:0000313" key="3">
    <source>
        <dbReference type="Proteomes" id="UP001214976"/>
    </source>
</evidence>
<name>A0AAW6QE76_9PAST</name>
<dbReference type="Proteomes" id="UP001214976">
    <property type="component" value="Unassembled WGS sequence"/>
</dbReference>
<dbReference type="Pfam" id="PF02627">
    <property type="entry name" value="CMD"/>
    <property type="match status" value="1"/>
</dbReference>
<dbReference type="PANTHER" id="PTHR33570:SF10">
    <property type="entry name" value="GAMMA-CARBOXYMUCONOLACTONE DECARBOXYLASE"/>
    <property type="match status" value="1"/>
</dbReference>
<dbReference type="InterPro" id="IPR003779">
    <property type="entry name" value="CMD-like"/>
</dbReference>
<dbReference type="InterPro" id="IPR052512">
    <property type="entry name" value="4CMD/NDH-1_regulator"/>
</dbReference>
<dbReference type="AlphaFoldDB" id="A0AAW6QE76"/>
<reference evidence="2" key="1">
    <citation type="submission" date="2023-03" db="EMBL/GenBank/DDBJ databases">
        <title>Classification of Bisgaard taxon 6 and taxon 10 as Exercitatus varius gen. nov., spec. nov.</title>
        <authorList>
            <person name="Christensen H."/>
        </authorList>
    </citation>
    <scope>NUCLEOTIDE SEQUENCE</scope>
    <source>
        <strain evidence="2">86116</strain>
    </source>
</reference>
<accession>A0AAW6QE76</accession>
<dbReference type="InterPro" id="IPR029032">
    <property type="entry name" value="AhpD-like"/>
</dbReference>
<gene>
    <name evidence="2" type="ORF">P7M15_09190</name>
</gene>
<protein>
    <submittedName>
        <fullName evidence="2">Carboxymuconolactone decarboxylase family protein</fullName>
    </submittedName>
</protein>
<dbReference type="SUPFAM" id="SSF69118">
    <property type="entry name" value="AhpD-like"/>
    <property type="match status" value="1"/>
</dbReference>
<dbReference type="GO" id="GO:0051920">
    <property type="term" value="F:peroxiredoxin activity"/>
    <property type="evidence" value="ECO:0007669"/>
    <property type="project" value="InterPro"/>
</dbReference>
<evidence type="ECO:0000313" key="2">
    <source>
        <dbReference type="EMBL" id="MDG2950682.1"/>
    </source>
</evidence>
<evidence type="ECO:0000259" key="1">
    <source>
        <dbReference type="Pfam" id="PF02627"/>
    </source>
</evidence>
<dbReference type="EMBL" id="JARQTW010000014">
    <property type="protein sequence ID" value="MDG2950682.1"/>
    <property type="molecule type" value="Genomic_DNA"/>
</dbReference>
<dbReference type="Gene3D" id="1.20.1290.10">
    <property type="entry name" value="AhpD-like"/>
    <property type="match status" value="1"/>
</dbReference>
<proteinExistence type="predicted"/>
<dbReference type="PANTHER" id="PTHR33570">
    <property type="entry name" value="4-CARBOXYMUCONOLACTONE DECARBOXYLASE FAMILY PROTEIN"/>
    <property type="match status" value="1"/>
</dbReference>
<organism evidence="2 3">
    <name type="scientific">Exercitatus varius</name>
    <dbReference type="NCBI Taxonomy" id="67857"/>
    <lineage>
        <taxon>Bacteria</taxon>
        <taxon>Pseudomonadati</taxon>
        <taxon>Pseudomonadota</taxon>
        <taxon>Gammaproteobacteria</taxon>
        <taxon>Pasteurellales</taxon>
        <taxon>Pasteurellaceae</taxon>
        <taxon>Exercitatus</taxon>
    </lineage>
</organism>
<dbReference type="RefSeq" id="WP_317477639.1">
    <property type="nucleotide sequence ID" value="NZ_JARQTW010000014.1"/>
</dbReference>
<sequence length="129" mass="14198">MLNDQKLMKRGLAKLQEIDGGQGDQVMQALADIAPDLGKYIIAFGFGEIYNRPQLDSSQRELITLAALTAQGGCEKQLQVHIHAALNVGIKEEQIIETFIHCVPYLGFPKALNAVFTAKTVFAEKRGEK</sequence>
<comment type="caution">
    <text evidence="2">The sequence shown here is derived from an EMBL/GenBank/DDBJ whole genome shotgun (WGS) entry which is preliminary data.</text>
</comment>
<feature type="domain" description="Carboxymuconolactone decarboxylase-like" evidence="1">
    <location>
        <begin position="35"/>
        <end position="117"/>
    </location>
</feature>